<accession>A0A246F8S8</accession>
<dbReference type="InterPro" id="IPR009057">
    <property type="entry name" value="Homeodomain-like_sf"/>
</dbReference>
<gene>
    <name evidence="5" type="ORF">CEG18_16785</name>
</gene>
<dbReference type="Gene3D" id="1.10.357.10">
    <property type="entry name" value="Tetracycline Repressor, domain 2"/>
    <property type="match status" value="1"/>
</dbReference>
<feature type="compositionally biased region" description="Basic and acidic residues" evidence="3">
    <location>
        <begin position="1"/>
        <end position="15"/>
    </location>
</feature>
<dbReference type="EMBL" id="NJBA01000005">
    <property type="protein sequence ID" value="OWP50090.1"/>
    <property type="molecule type" value="Genomic_DNA"/>
</dbReference>
<dbReference type="Proteomes" id="UP000198145">
    <property type="component" value="Unassembled WGS sequence"/>
</dbReference>
<reference evidence="5 6" key="1">
    <citation type="submission" date="2017-06" db="EMBL/GenBank/DDBJ databases">
        <title>Draft genome of Pseudomonas nitroreducens DF05.</title>
        <authorList>
            <person name="Iyer R."/>
        </authorList>
    </citation>
    <scope>NUCLEOTIDE SEQUENCE [LARGE SCALE GENOMIC DNA]</scope>
    <source>
        <strain evidence="5 6">DF05</strain>
    </source>
</reference>
<dbReference type="SUPFAM" id="SSF46689">
    <property type="entry name" value="Homeodomain-like"/>
    <property type="match status" value="1"/>
</dbReference>
<evidence type="ECO:0000313" key="5">
    <source>
        <dbReference type="EMBL" id="OWP50090.1"/>
    </source>
</evidence>
<dbReference type="Pfam" id="PF00440">
    <property type="entry name" value="TetR_N"/>
    <property type="match status" value="1"/>
</dbReference>
<dbReference type="AlphaFoldDB" id="A0A246F8S8"/>
<evidence type="ECO:0000313" key="6">
    <source>
        <dbReference type="Proteomes" id="UP000198145"/>
    </source>
</evidence>
<evidence type="ECO:0000256" key="2">
    <source>
        <dbReference type="PROSITE-ProRule" id="PRU00335"/>
    </source>
</evidence>
<organism evidence="5 6">
    <name type="scientific">Pseudomonas nitroreducens</name>
    <dbReference type="NCBI Taxonomy" id="46680"/>
    <lineage>
        <taxon>Bacteria</taxon>
        <taxon>Pseudomonadati</taxon>
        <taxon>Pseudomonadota</taxon>
        <taxon>Gammaproteobacteria</taxon>
        <taxon>Pseudomonadales</taxon>
        <taxon>Pseudomonadaceae</taxon>
        <taxon>Pseudomonas</taxon>
    </lineage>
</organism>
<dbReference type="RefSeq" id="WP_088418954.1">
    <property type="nucleotide sequence ID" value="NZ_NJBA01000005.1"/>
</dbReference>
<dbReference type="GO" id="GO:0003677">
    <property type="term" value="F:DNA binding"/>
    <property type="evidence" value="ECO:0007669"/>
    <property type="project" value="UniProtKB-UniRule"/>
</dbReference>
<evidence type="ECO:0000256" key="1">
    <source>
        <dbReference type="ARBA" id="ARBA00023125"/>
    </source>
</evidence>
<keyword evidence="1 2" id="KW-0238">DNA-binding</keyword>
<sequence>MDKSPKDREHPESEPALKPLGMPAQPRKQPRQARSIALVEALKQGGRQILEEEGREALTAWRLADVSGVAISSIYEYFPAMESLIAAVFEDYRREAGEHLLSAIEALPPQATLFDGLLLVLRLGLAVHHRKSRLDPDFSERMTRYDELVRLELVESAQCWSAGATPALFRLFDAEIRVKNREKAQFLVHQTLLALPRAMRLERPQYLPEEDSAIMLAHMLHALLTRDAP</sequence>
<dbReference type="PROSITE" id="PS50977">
    <property type="entry name" value="HTH_TETR_2"/>
    <property type="match status" value="1"/>
</dbReference>
<evidence type="ECO:0000259" key="4">
    <source>
        <dbReference type="PROSITE" id="PS50977"/>
    </source>
</evidence>
<feature type="DNA-binding region" description="H-T-H motif" evidence="2">
    <location>
        <begin position="59"/>
        <end position="78"/>
    </location>
</feature>
<evidence type="ECO:0000256" key="3">
    <source>
        <dbReference type="SAM" id="MobiDB-lite"/>
    </source>
</evidence>
<feature type="domain" description="HTH tetR-type" evidence="4">
    <location>
        <begin position="36"/>
        <end position="96"/>
    </location>
</feature>
<proteinExistence type="predicted"/>
<feature type="region of interest" description="Disordered" evidence="3">
    <location>
        <begin position="1"/>
        <end position="33"/>
    </location>
</feature>
<name>A0A246F8S8_PSENT</name>
<comment type="caution">
    <text evidence="5">The sequence shown here is derived from an EMBL/GenBank/DDBJ whole genome shotgun (WGS) entry which is preliminary data.</text>
</comment>
<dbReference type="InterPro" id="IPR001647">
    <property type="entry name" value="HTH_TetR"/>
</dbReference>
<protein>
    <submittedName>
        <fullName evidence="5">TetR family transcriptional regulator</fullName>
    </submittedName>
</protein>